<gene>
    <name evidence="2" type="ORF">ACFOUT_15325</name>
</gene>
<keyword evidence="3" id="KW-1185">Reference proteome</keyword>
<comment type="caution">
    <text evidence="2">The sequence shown here is derived from an EMBL/GenBank/DDBJ whole genome shotgun (WGS) entry which is preliminary data.</text>
</comment>
<name>A0ABV8JTX4_9FLAO</name>
<dbReference type="Proteomes" id="UP001595814">
    <property type="component" value="Unassembled WGS sequence"/>
</dbReference>
<accession>A0ABV8JTX4</accession>
<keyword evidence="1" id="KW-0812">Transmembrane</keyword>
<feature type="transmembrane region" description="Helical" evidence="1">
    <location>
        <begin position="96"/>
        <end position="117"/>
    </location>
</feature>
<dbReference type="RefSeq" id="WP_192461957.1">
    <property type="nucleotide sequence ID" value="NZ_JACYFJ010000002.1"/>
</dbReference>
<keyword evidence="1" id="KW-1133">Transmembrane helix</keyword>
<dbReference type="Pfam" id="PF03203">
    <property type="entry name" value="MerC"/>
    <property type="match status" value="1"/>
</dbReference>
<evidence type="ECO:0000313" key="2">
    <source>
        <dbReference type="EMBL" id="MFC4097261.1"/>
    </source>
</evidence>
<feature type="transmembrane region" description="Helical" evidence="1">
    <location>
        <begin position="45"/>
        <end position="63"/>
    </location>
</feature>
<sequence length="134" mass="15140">MNLLLKKPDVWGAFASGLCLVHCVATPLLFVLPTCIGDCESVAPVWWKQFDYIFLVISFLAVFQSTRTTGSTFIKFGMWFSWMSLVGLLVNEKFEVVHLPETFVFIASISLVVLHLYNRKFCKCKTDNCCSVNG</sequence>
<reference evidence="3" key="1">
    <citation type="journal article" date="2019" name="Int. J. Syst. Evol. Microbiol.">
        <title>The Global Catalogue of Microorganisms (GCM) 10K type strain sequencing project: providing services to taxonomists for standard genome sequencing and annotation.</title>
        <authorList>
            <consortium name="The Broad Institute Genomics Platform"/>
            <consortium name="The Broad Institute Genome Sequencing Center for Infectious Disease"/>
            <person name="Wu L."/>
            <person name="Ma J."/>
        </authorList>
    </citation>
    <scope>NUCLEOTIDE SEQUENCE [LARGE SCALE GENOMIC DNA]</scope>
    <source>
        <strain evidence="3">CECT 7477</strain>
    </source>
</reference>
<evidence type="ECO:0000313" key="3">
    <source>
        <dbReference type="Proteomes" id="UP001595814"/>
    </source>
</evidence>
<dbReference type="InterPro" id="IPR004891">
    <property type="entry name" value="Mercury-R_MerC"/>
</dbReference>
<evidence type="ECO:0000256" key="1">
    <source>
        <dbReference type="SAM" id="Phobius"/>
    </source>
</evidence>
<protein>
    <submittedName>
        <fullName evidence="2">MerC domain-containing protein</fullName>
    </submittedName>
</protein>
<dbReference type="EMBL" id="JBHSAW010000010">
    <property type="protein sequence ID" value="MFC4097261.1"/>
    <property type="molecule type" value="Genomic_DNA"/>
</dbReference>
<proteinExistence type="predicted"/>
<feature type="transmembrane region" description="Helical" evidence="1">
    <location>
        <begin position="12"/>
        <end position="33"/>
    </location>
</feature>
<keyword evidence="1" id="KW-0472">Membrane</keyword>
<organism evidence="2 3">
    <name type="scientific">Euzebyella saccharophila</name>
    <dbReference type="NCBI Taxonomy" id="679664"/>
    <lineage>
        <taxon>Bacteria</taxon>
        <taxon>Pseudomonadati</taxon>
        <taxon>Bacteroidota</taxon>
        <taxon>Flavobacteriia</taxon>
        <taxon>Flavobacteriales</taxon>
        <taxon>Flavobacteriaceae</taxon>
        <taxon>Euzebyella</taxon>
    </lineage>
</organism>